<dbReference type="FunFam" id="3.40.50.720:FF:000173">
    <property type="entry name" value="3-oxoacyl-[acyl-carrier protein] reductase"/>
    <property type="match status" value="1"/>
</dbReference>
<feature type="region of interest" description="Disordered" evidence="3">
    <location>
        <begin position="212"/>
        <end position="231"/>
    </location>
</feature>
<dbReference type="PANTHER" id="PTHR42879">
    <property type="entry name" value="3-OXOACYL-(ACYL-CARRIER-PROTEIN) REDUCTASE"/>
    <property type="match status" value="1"/>
</dbReference>
<dbReference type="PROSITE" id="PS00061">
    <property type="entry name" value="ADH_SHORT"/>
    <property type="match status" value="1"/>
</dbReference>
<evidence type="ECO:0000256" key="1">
    <source>
        <dbReference type="ARBA" id="ARBA00006484"/>
    </source>
</evidence>
<dbReference type="InterPro" id="IPR020904">
    <property type="entry name" value="Sc_DH/Rdtase_CS"/>
</dbReference>
<dbReference type="PANTHER" id="PTHR42879:SF2">
    <property type="entry name" value="3-OXOACYL-[ACYL-CARRIER-PROTEIN] REDUCTASE FABG"/>
    <property type="match status" value="1"/>
</dbReference>
<accession>A0A4V1RJW1</accession>
<reference evidence="4 5" key="1">
    <citation type="submission" date="2019-01" db="EMBL/GenBank/DDBJ databases">
        <title>Novel species of Nocardioides.</title>
        <authorList>
            <person name="Liu Q."/>
            <person name="Xin Y.-H."/>
        </authorList>
    </citation>
    <scope>NUCLEOTIDE SEQUENCE [LARGE SCALE GENOMIC DNA]</scope>
    <source>
        <strain evidence="4 5">HLT3-15</strain>
    </source>
</reference>
<evidence type="ECO:0000313" key="5">
    <source>
        <dbReference type="Proteomes" id="UP000291838"/>
    </source>
</evidence>
<dbReference type="Proteomes" id="UP000291838">
    <property type="component" value="Unassembled WGS sequence"/>
</dbReference>
<dbReference type="SUPFAM" id="SSF51735">
    <property type="entry name" value="NAD(P)-binding Rossmann-fold domains"/>
    <property type="match status" value="1"/>
</dbReference>
<dbReference type="OrthoDB" id="4350228at2"/>
<name>A0A4V1RJW1_9ACTN</name>
<proteinExistence type="inferred from homology"/>
<evidence type="ECO:0000256" key="3">
    <source>
        <dbReference type="SAM" id="MobiDB-lite"/>
    </source>
</evidence>
<sequence>MLPDAFSLAGRVAWVTGAGSPDGIGFATASLLGALGANIALGAMSARVDDRVAELTERGVRAVGVVADLTDEDQVRDAHAHVVDALGAPTILVNNAGMTSTSAPAFGRESGSGAETGGVDGLAYDRWRTALSRNLDTAFLATREVLPGMREAGWGRVVMVSSVTGAVMAMRDEAAYAAAKAGMLGLARSVALDHAADGITANAVAPGWIATGSQTDDEVRQGRRTPMSRSATPDEVAAAIAFLCTPGSSYVTGQCVVVDGGNSIAEERA</sequence>
<dbReference type="InterPro" id="IPR002347">
    <property type="entry name" value="SDR_fam"/>
</dbReference>
<dbReference type="PRINTS" id="PR00081">
    <property type="entry name" value="GDHRDH"/>
</dbReference>
<dbReference type="InterPro" id="IPR036291">
    <property type="entry name" value="NAD(P)-bd_dom_sf"/>
</dbReference>
<dbReference type="AlphaFoldDB" id="A0A4V1RJW1"/>
<keyword evidence="5" id="KW-1185">Reference proteome</keyword>
<evidence type="ECO:0000256" key="2">
    <source>
        <dbReference type="ARBA" id="ARBA00023002"/>
    </source>
</evidence>
<keyword evidence="2" id="KW-0560">Oxidoreductase</keyword>
<comment type="similarity">
    <text evidence="1">Belongs to the short-chain dehydrogenases/reductases (SDR) family.</text>
</comment>
<evidence type="ECO:0000313" key="4">
    <source>
        <dbReference type="EMBL" id="RYB90162.1"/>
    </source>
</evidence>
<dbReference type="Pfam" id="PF13561">
    <property type="entry name" value="adh_short_C2"/>
    <property type="match status" value="1"/>
</dbReference>
<protein>
    <submittedName>
        <fullName evidence="4">SDR family oxidoreductase</fullName>
    </submittedName>
</protein>
<dbReference type="InterPro" id="IPR050259">
    <property type="entry name" value="SDR"/>
</dbReference>
<dbReference type="RefSeq" id="WP_129475985.1">
    <property type="nucleotide sequence ID" value="NZ_SDWS01000005.1"/>
</dbReference>
<dbReference type="Gene3D" id="3.40.50.720">
    <property type="entry name" value="NAD(P)-binding Rossmann-like Domain"/>
    <property type="match status" value="1"/>
</dbReference>
<comment type="caution">
    <text evidence="4">The sequence shown here is derived from an EMBL/GenBank/DDBJ whole genome shotgun (WGS) entry which is preliminary data.</text>
</comment>
<dbReference type="GO" id="GO:0032787">
    <property type="term" value="P:monocarboxylic acid metabolic process"/>
    <property type="evidence" value="ECO:0007669"/>
    <property type="project" value="UniProtKB-ARBA"/>
</dbReference>
<dbReference type="GO" id="GO:0016491">
    <property type="term" value="F:oxidoreductase activity"/>
    <property type="evidence" value="ECO:0007669"/>
    <property type="project" value="UniProtKB-KW"/>
</dbReference>
<gene>
    <name evidence="4" type="ORF">EUA06_12260</name>
</gene>
<dbReference type="PRINTS" id="PR00080">
    <property type="entry name" value="SDRFAMILY"/>
</dbReference>
<organism evidence="4 5">
    <name type="scientific">Nocardioides glacieisoli</name>
    <dbReference type="NCBI Taxonomy" id="1168730"/>
    <lineage>
        <taxon>Bacteria</taxon>
        <taxon>Bacillati</taxon>
        <taxon>Actinomycetota</taxon>
        <taxon>Actinomycetes</taxon>
        <taxon>Propionibacteriales</taxon>
        <taxon>Nocardioidaceae</taxon>
        <taxon>Nocardioides</taxon>
    </lineage>
</organism>
<dbReference type="EMBL" id="SDWS01000005">
    <property type="protein sequence ID" value="RYB90162.1"/>
    <property type="molecule type" value="Genomic_DNA"/>
</dbReference>